<gene>
    <name evidence="2" type="primary">gloA</name>
    <name evidence="2" type="ORF">NCTC10994_03310</name>
</gene>
<dbReference type="AlphaFoldDB" id="A0A2X4U952"/>
<keyword evidence="2" id="KW-0456">Lyase</keyword>
<keyword evidence="3" id="KW-1185">Reference proteome</keyword>
<feature type="domain" description="VOC" evidence="1">
    <location>
        <begin position="11"/>
        <end position="131"/>
    </location>
</feature>
<dbReference type="EMBL" id="LS483468">
    <property type="protein sequence ID" value="SQI36357.1"/>
    <property type="molecule type" value="Genomic_DNA"/>
</dbReference>
<dbReference type="PROSITE" id="PS51819">
    <property type="entry name" value="VOC"/>
    <property type="match status" value="1"/>
</dbReference>
<dbReference type="GO" id="GO:0004462">
    <property type="term" value="F:lactoylglutathione lyase activity"/>
    <property type="evidence" value="ECO:0007669"/>
    <property type="project" value="UniProtKB-EC"/>
</dbReference>
<name>A0A2X4U952_9NOCA</name>
<evidence type="ECO:0000259" key="1">
    <source>
        <dbReference type="PROSITE" id="PS51819"/>
    </source>
</evidence>
<dbReference type="Proteomes" id="UP000249091">
    <property type="component" value="Chromosome 1"/>
</dbReference>
<dbReference type="RefSeq" id="WP_072702997.1">
    <property type="nucleotide sequence ID" value="NZ_JAFBBL010000001.1"/>
</dbReference>
<dbReference type="Gene3D" id="3.10.180.10">
    <property type="entry name" value="2,3-Dihydroxybiphenyl 1,2-Dioxygenase, domain 1"/>
    <property type="match status" value="1"/>
</dbReference>
<dbReference type="STRING" id="1219011.GCA_001895045_03422"/>
<protein>
    <submittedName>
        <fullName evidence="2">Lactoylglutathione lyase</fullName>
        <ecNumber evidence="2">4.4.1.5</ecNumber>
    </submittedName>
</protein>
<dbReference type="InterPro" id="IPR004360">
    <property type="entry name" value="Glyas_Fos-R_dOase_dom"/>
</dbReference>
<dbReference type="EC" id="4.4.1.5" evidence="2"/>
<organism evidence="2 3">
    <name type="scientific">Rhodococcus coprophilus</name>
    <dbReference type="NCBI Taxonomy" id="38310"/>
    <lineage>
        <taxon>Bacteria</taxon>
        <taxon>Bacillati</taxon>
        <taxon>Actinomycetota</taxon>
        <taxon>Actinomycetes</taxon>
        <taxon>Mycobacteriales</taxon>
        <taxon>Nocardiaceae</taxon>
        <taxon>Rhodococcus</taxon>
    </lineage>
</organism>
<dbReference type="InterPro" id="IPR037523">
    <property type="entry name" value="VOC_core"/>
</dbReference>
<evidence type="ECO:0000313" key="2">
    <source>
        <dbReference type="EMBL" id="SQI36357.1"/>
    </source>
</evidence>
<sequence>MTAQSPNRQTTLSLSALRVADLDRATEFYVRGCGFVHDKDLTTPAFRATIVRAGAAGLELMLPTDGGADEPEHGNMLVKIVVNTPDAQAQMTRACEHGGAEVAPATRLDAYDMVVGTVRDPDGYLVEFVQRGPS</sequence>
<proteinExistence type="predicted"/>
<dbReference type="InterPro" id="IPR029068">
    <property type="entry name" value="Glyas_Bleomycin-R_OHBP_Dase"/>
</dbReference>
<evidence type="ECO:0000313" key="3">
    <source>
        <dbReference type="Proteomes" id="UP000249091"/>
    </source>
</evidence>
<dbReference type="CDD" id="cd06587">
    <property type="entry name" value="VOC"/>
    <property type="match status" value="1"/>
</dbReference>
<dbReference type="KEGG" id="rcr:NCTC10994_03310"/>
<dbReference type="Pfam" id="PF00903">
    <property type="entry name" value="Glyoxalase"/>
    <property type="match status" value="1"/>
</dbReference>
<reference evidence="2 3" key="1">
    <citation type="submission" date="2018-06" db="EMBL/GenBank/DDBJ databases">
        <authorList>
            <consortium name="Pathogen Informatics"/>
            <person name="Doyle S."/>
        </authorList>
    </citation>
    <scope>NUCLEOTIDE SEQUENCE [LARGE SCALE GENOMIC DNA]</scope>
    <source>
        <strain evidence="2 3">NCTC10994</strain>
    </source>
</reference>
<accession>A0A2X4U952</accession>
<dbReference type="SUPFAM" id="SSF54593">
    <property type="entry name" value="Glyoxalase/Bleomycin resistance protein/Dihydroxybiphenyl dioxygenase"/>
    <property type="match status" value="1"/>
</dbReference>